<feature type="non-terminal residue" evidence="14">
    <location>
        <position position="1751"/>
    </location>
</feature>
<feature type="transmembrane region" description="Helical" evidence="12">
    <location>
        <begin position="61"/>
        <end position="89"/>
    </location>
</feature>
<reference evidence="15" key="2">
    <citation type="submission" date="2024-04" db="EMBL/GenBank/DDBJ databases">
        <authorList>
            <person name="Chen Y."/>
            <person name="Shah S."/>
            <person name="Dougan E. K."/>
            <person name="Thang M."/>
            <person name="Chan C."/>
        </authorList>
    </citation>
    <scope>NUCLEOTIDE SEQUENCE [LARGE SCALE GENOMIC DNA]</scope>
</reference>
<dbReference type="PANTHER" id="PTHR10031">
    <property type="entry name" value="ATP SYNTHASE LIPID-BINDING PROTEIN, MITOCHONDRIAL"/>
    <property type="match status" value="1"/>
</dbReference>
<dbReference type="GO" id="GO:0008289">
    <property type="term" value="F:lipid binding"/>
    <property type="evidence" value="ECO:0007669"/>
    <property type="project" value="UniProtKB-KW"/>
</dbReference>
<dbReference type="PROSITE" id="PS00605">
    <property type="entry name" value="ATPASE_C"/>
    <property type="match status" value="1"/>
</dbReference>
<protein>
    <submittedName>
        <fullName evidence="16">ATP synthase lipid-binding protein, mitochondrial (ATPase protein 9) (ATPase subunit c)</fullName>
    </submittedName>
</protein>
<feature type="compositionally biased region" description="Acidic residues" evidence="11">
    <location>
        <begin position="432"/>
        <end position="441"/>
    </location>
</feature>
<dbReference type="GO" id="GO:0015078">
    <property type="term" value="F:proton transmembrane transporter activity"/>
    <property type="evidence" value="ECO:0007669"/>
    <property type="project" value="InterPro"/>
</dbReference>
<dbReference type="SUPFAM" id="SSF81333">
    <property type="entry name" value="F1F0 ATP synthase subunit C"/>
    <property type="match status" value="2"/>
</dbReference>
<dbReference type="InterPro" id="IPR000454">
    <property type="entry name" value="ATP_synth_F0_csu"/>
</dbReference>
<evidence type="ECO:0000256" key="11">
    <source>
        <dbReference type="SAM" id="MobiDB-lite"/>
    </source>
</evidence>
<evidence type="ECO:0000256" key="10">
    <source>
        <dbReference type="ARBA" id="ARBA00023136"/>
    </source>
</evidence>
<evidence type="ECO:0000313" key="15">
    <source>
        <dbReference type="EMBL" id="CAL1154905.1"/>
    </source>
</evidence>
<evidence type="ECO:0000313" key="14">
    <source>
        <dbReference type="EMBL" id="CAI4001530.1"/>
    </source>
</evidence>
<dbReference type="GO" id="GO:0045259">
    <property type="term" value="C:proton-transporting ATP synthase complex"/>
    <property type="evidence" value="ECO:0007669"/>
    <property type="project" value="UniProtKB-KW"/>
</dbReference>
<dbReference type="PRINTS" id="PR00124">
    <property type="entry name" value="ATPASEC"/>
</dbReference>
<dbReference type="Proteomes" id="UP001152797">
    <property type="component" value="Unassembled WGS sequence"/>
</dbReference>
<keyword evidence="5 12" id="KW-0812">Transmembrane</keyword>
<comment type="caution">
    <text evidence="14">The sequence shown here is derived from an EMBL/GenBank/DDBJ whole genome shotgun (WGS) entry which is preliminary data.</text>
</comment>
<feature type="compositionally biased region" description="Basic residues" evidence="11">
    <location>
        <begin position="648"/>
        <end position="668"/>
    </location>
</feature>
<dbReference type="EMBL" id="CAMXCT010002956">
    <property type="protein sequence ID" value="CAI4001530.1"/>
    <property type="molecule type" value="Genomic_DNA"/>
</dbReference>
<proteinExistence type="inferred from homology"/>
<feature type="transmembrane region" description="Helical" evidence="12">
    <location>
        <begin position="200"/>
        <end position="228"/>
    </location>
</feature>
<evidence type="ECO:0000256" key="3">
    <source>
        <dbReference type="ARBA" id="ARBA00022448"/>
    </source>
</evidence>
<feature type="compositionally biased region" description="Basic residues" evidence="11">
    <location>
        <begin position="901"/>
        <end position="911"/>
    </location>
</feature>
<evidence type="ECO:0000256" key="9">
    <source>
        <dbReference type="ARBA" id="ARBA00023121"/>
    </source>
</evidence>
<feature type="non-terminal residue" evidence="14">
    <location>
        <position position="1"/>
    </location>
</feature>
<evidence type="ECO:0000313" key="17">
    <source>
        <dbReference type="Proteomes" id="UP001152797"/>
    </source>
</evidence>
<keyword evidence="7 12" id="KW-1133">Transmembrane helix</keyword>
<sequence length="1751" mass="190706">VMALLRQAVRSVAQVPALRAAAPGTAVLCRALPSVDASLSQPAPLASVGLGAPLSKRNAGVSVLGCAIAMVAVGGCAQGIGQLFAALVVGMARNPSMKEDLFTYTLIGMGFLEFLAIVVILIAGVYWPIVLDSPDVRACHARRDAEMQRSARSPQASVRVREELTDVMALLRQAVRSVAQVPALRAAAPGAPLSKRNAGVSVLGCAIAMVAVGGCAQGIGQLFAALVVGMARNPSMKEDLFTCPSGSALCNCFVSSWGKDGAGEDGQGKLKAYHPTLGARYTLIGMGFLEFLAIVVILIAGVYWPIGVLLRALRGWLAEVQDIGEICRGVVPNPSGPQLTPGGEIRGVIGPPLPPPPNTEGLPAAPSVVTAATSKAPPPVKTETEEAALPPAVPAEEALPPAKPEPVDKRAKSEHSQDERTPAEGPGVETAEYYEEGEEEEHFTPDLERPRSPSRPPPPRREVPDRRSPRRPAASPGRARGKAKAKAGPVRPRRPGPAAAKVIFSHAVTLEQCKGFTDLELMEATYWAEPVRATFKMESMQLDKGELYLKGRLLGTQSERLLKVATGLPDHRVDVHLCDYTCGGVPHRDDLIHVTKFKQLGDDREPWMSNLGPVEAPPDTGEDELQVLRADQRRRGGEAPGEGVAHGRDRRSRSRRRRSRSRKRRKTGLKVESQKEVVALFQNTGLDPDPKVRRRFRRRAGKIARKKRMGSSSSSGSSSDSSPAEETLPADDMHLFGGSGRVQLIGRRLPGSLAAAALDEASDALVTHEGGLWDLHSGALPPLFVRYFRQQLSSKMSPAMSREAQTISHLLDHLLRGKVADALDLGAQRLKALEAQASGVHFTVAQQQELIPKEAASMSTVVEMQDAARRAREEGKMRLESSRPYGARSSYPPRAEDHGKGNQRKGGKGKGGKTETKKGEGKKGQPQIELKRLAAGEACSGHTDCGVTFATGRTEPGSHLTGVAPNWGDLNPECMSALTPTSVGRADTGLPAVDAFHQKLGAHGQRLRDLGVHINALLKRYLRSTTRSKTLSTAVKDLFPLPLEICKEVDPQRQAWLEAMVIGLNELNGSAAGDAMVVSEAQKEVGRVLRSFLDRVWTWDEVVPTEGFGTYFDVKGVDYRGEEIRLARSFTWECIAPSLPQEVGDTGTMPTIANFSSFYLEEGEVAMLGSEDIKCFYYLFQVPPGWRKYLGFAREVAQHLLPPELKGRVCHLVSLVLPMGFINSVGLAQHIHRNVCQWSAPDEPEGWGAQREMRRDRPATVSKEIFRIYLDNWDELRKVDRDLASDVEGKPSAHQLALRAQYEELQLPRHPKKSVEGGLRAEVQGAIFDGQEGVAYAKPSKVLKYVGLTLELLDRGSASQRELQVVAGGMVYITMFRRALLCSLNAIWRQIEDLKQEPPVVRRPIPFNVQAEMIRFVALVPLGQMDFRATMHPQVTASDASTTGGGFCVTSGLTAYGVSALADVCAITEEDVRQWACRFTSVGVVLIGSQGGQDGSNRLSVGTDPLEDRGTVPEGVDTYPYQVDAAGVSLAHRPRLYWLSWELVPEEGLALSEWVGEHWNAYRVAQLTAEFDYKDYVEPGWAITADQRLPTFTTARPSETPGRKPAGLSRCDLPTKTRWREDKHRYPPYQYRAENCLKHSDGRLRPATIAERETILGFPLHYTKNCVAKSHQVGEAYSDLRRTLLGNTWSVQVVVCLLKQLFQPLGLTPVSSIQALIDSMTPGRGSRLQTLLHRAPLRRNTDARVPEGNLA</sequence>
<feature type="region of interest" description="Disordered" evidence="11">
    <location>
        <begin position="864"/>
        <end position="927"/>
    </location>
</feature>
<evidence type="ECO:0000256" key="1">
    <source>
        <dbReference type="ARBA" id="ARBA00004141"/>
    </source>
</evidence>
<evidence type="ECO:0000256" key="2">
    <source>
        <dbReference type="ARBA" id="ARBA00006704"/>
    </source>
</evidence>
<organism evidence="14">
    <name type="scientific">Cladocopium goreaui</name>
    <dbReference type="NCBI Taxonomy" id="2562237"/>
    <lineage>
        <taxon>Eukaryota</taxon>
        <taxon>Sar</taxon>
        <taxon>Alveolata</taxon>
        <taxon>Dinophyceae</taxon>
        <taxon>Suessiales</taxon>
        <taxon>Symbiodiniaceae</taxon>
        <taxon>Cladocopium</taxon>
    </lineage>
</organism>
<feature type="transmembrane region" description="Helical" evidence="12">
    <location>
        <begin position="281"/>
        <end position="304"/>
    </location>
</feature>
<evidence type="ECO:0000313" key="16">
    <source>
        <dbReference type="EMBL" id="CAL4788842.1"/>
    </source>
</evidence>
<dbReference type="OrthoDB" id="438052at2759"/>
<dbReference type="InterPro" id="IPR038662">
    <property type="entry name" value="ATP_synth_F0_csu_sf"/>
</dbReference>
<feature type="compositionally biased region" description="Low complexity" evidence="11">
    <location>
        <begin position="387"/>
        <end position="400"/>
    </location>
</feature>
<dbReference type="GO" id="GO:0015986">
    <property type="term" value="P:proton motive force-driven ATP synthesis"/>
    <property type="evidence" value="ECO:0007669"/>
    <property type="project" value="InterPro"/>
</dbReference>
<feature type="compositionally biased region" description="Basic and acidic residues" evidence="11">
    <location>
        <begin position="912"/>
        <end position="927"/>
    </location>
</feature>
<gene>
    <name evidence="14" type="ORF">C1SCF055_LOCUS27571</name>
</gene>
<comment type="subcellular location">
    <subcellularLocation>
        <location evidence="1">Membrane</location>
        <topology evidence="1">Multi-pass membrane protein</topology>
    </subcellularLocation>
</comment>
<feature type="compositionally biased region" description="Basic and acidic residues" evidence="11">
    <location>
        <begin position="442"/>
        <end position="451"/>
    </location>
</feature>
<dbReference type="Pfam" id="PF00137">
    <property type="entry name" value="ATP-synt_C"/>
    <property type="match status" value="1"/>
</dbReference>
<keyword evidence="6" id="KW-0375">Hydrogen ion transport</keyword>
<accession>A0A9P1D210</accession>
<feature type="region of interest" description="Disordered" evidence="11">
    <location>
        <begin position="632"/>
        <end position="671"/>
    </location>
</feature>
<dbReference type="EMBL" id="CAMXCT030002956">
    <property type="protein sequence ID" value="CAL4788842.1"/>
    <property type="molecule type" value="Genomic_DNA"/>
</dbReference>
<keyword evidence="3" id="KW-0813">Transport</keyword>
<evidence type="ECO:0000256" key="7">
    <source>
        <dbReference type="ARBA" id="ARBA00022989"/>
    </source>
</evidence>
<comment type="similarity">
    <text evidence="2">Belongs to the ATPase C chain family.</text>
</comment>
<dbReference type="CDD" id="cd18182">
    <property type="entry name" value="ATP-synt_Fo_c_ATP5G3"/>
    <property type="match status" value="2"/>
</dbReference>
<feature type="region of interest" description="Disordered" evidence="11">
    <location>
        <begin position="685"/>
        <end position="731"/>
    </location>
</feature>
<dbReference type="InterPro" id="IPR002379">
    <property type="entry name" value="ATPase_proteolipid_c-like_dom"/>
</dbReference>
<feature type="transmembrane region" description="Helical" evidence="12">
    <location>
        <begin position="101"/>
        <end position="127"/>
    </location>
</feature>
<evidence type="ECO:0000256" key="6">
    <source>
        <dbReference type="ARBA" id="ARBA00022781"/>
    </source>
</evidence>
<keyword evidence="8" id="KW-0406">Ion transport</keyword>
<dbReference type="InterPro" id="IPR020537">
    <property type="entry name" value="ATP_synth_F0_csu_DDCD_BS"/>
</dbReference>
<keyword evidence="9" id="KW-0446">Lipid-binding</keyword>
<dbReference type="GO" id="GO:0033177">
    <property type="term" value="C:proton-transporting two-sector ATPase complex, proton-transporting domain"/>
    <property type="evidence" value="ECO:0007669"/>
    <property type="project" value="InterPro"/>
</dbReference>
<feature type="domain" description="V-ATPase proteolipid subunit C-like" evidence="13">
    <location>
        <begin position="64"/>
        <end position="123"/>
    </location>
</feature>
<evidence type="ECO:0000256" key="5">
    <source>
        <dbReference type="ARBA" id="ARBA00022692"/>
    </source>
</evidence>
<evidence type="ECO:0000256" key="8">
    <source>
        <dbReference type="ARBA" id="ARBA00023065"/>
    </source>
</evidence>
<keyword evidence="4" id="KW-0138">CF(0)</keyword>
<keyword evidence="10 12" id="KW-0472">Membrane</keyword>
<evidence type="ECO:0000259" key="13">
    <source>
        <dbReference type="Pfam" id="PF00137"/>
    </source>
</evidence>
<feature type="compositionally biased region" description="Low complexity" evidence="11">
    <location>
        <begin position="486"/>
        <end position="496"/>
    </location>
</feature>
<reference evidence="14" key="1">
    <citation type="submission" date="2022-10" db="EMBL/GenBank/DDBJ databases">
        <authorList>
            <person name="Chen Y."/>
            <person name="Dougan E. K."/>
            <person name="Chan C."/>
            <person name="Rhodes N."/>
            <person name="Thang M."/>
        </authorList>
    </citation>
    <scope>NUCLEOTIDE SEQUENCE</scope>
</reference>
<feature type="compositionally biased region" description="Basic residues" evidence="11">
    <location>
        <begin position="692"/>
        <end position="709"/>
    </location>
</feature>
<feature type="compositionally biased region" description="Basic and acidic residues" evidence="11">
    <location>
        <begin position="405"/>
        <end position="422"/>
    </location>
</feature>
<feature type="compositionally biased region" description="Low complexity" evidence="11">
    <location>
        <begin position="710"/>
        <end position="722"/>
    </location>
</feature>
<evidence type="ECO:0000256" key="4">
    <source>
        <dbReference type="ARBA" id="ARBA00022547"/>
    </source>
</evidence>
<evidence type="ECO:0000256" key="12">
    <source>
        <dbReference type="SAM" id="Phobius"/>
    </source>
</evidence>
<dbReference type="InterPro" id="IPR035921">
    <property type="entry name" value="F/V-ATP_Csub_sf"/>
</dbReference>
<dbReference type="Gene3D" id="1.20.20.10">
    <property type="entry name" value="F1F0 ATP synthase subunit C"/>
    <property type="match status" value="2"/>
</dbReference>
<keyword evidence="17" id="KW-1185">Reference proteome</keyword>
<dbReference type="PANTHER" id="PTHR10031:SF0">
    <property type="entry name" value="ATPASE PROTEIN 9"/>
    <property type="match status" value="1"/>
</dbReference>
<dbReference type="EMBL" id="CAMXCT020002956">
    <property type="protein sequence ID" value="CAL1154905.1"/>
    <property type="molecule type" value="Genomic_DNA"/>
</dbReference>
<name>A0A9P1D210_9DINO</name>
<feature type="region of interest" description="Disordered" evidence="11">
    <location>
        <begin position="332"/>
        <end position="496"/>
    </location>
</feature>
<feature type="compositionally biased region" description="Basic and acidic residues" evidence="11">
    <location>
        <begin position="866"/>
        <end position="881"/>
    </location>
</feature>